<dbReference type="VEuPathDB" id="FungiDB:CC1G_10066"/>
<dbReference type="EMBL" id="AACS02000004">
    <property type="protein sequence ID" value="EAU85280.1"/>
    <property type="molecule type" value="Genomic_DNA"/>
</dbReference>
<accession>A8NUZ8</accession>
<organism evidence="2 3">
    <name type="scientific">Coprinopsis cinerea (strain Okayama-7 / 130 / ATCC MYA-4618 / FGSC 9003)</name>
    <name type="common">Inky cap fungus</name>
    <name type="synonym">Hormographiella aspergillata</name>
    <dbReference type="NCBI Taxonomy" id="240176"/>
    <lineage>
        <taxon>Eukaryota</taxon>
        <taxon>Fungi</taxon>
        <taxon>Dikarya</taxon>
        <taxon>Basidiomycota</taxon>
        <taxon>Agaricomycotina</taxon>
        <taxon>Agaricomycetes</taxon>
        <taxon>Agaricomycetidae</taxon>
        <taxon>Agaricales</taxon>
        <taxon>Agaricineae</taxon>
        <taxon>Psathyrellaceae</taxon>
        <taxon>Coprinopsis</taxon>
    </lineage>
</organism>
<sequence length="366" mass="39785">MRPSFEFSSMDYPESTSIAEDEDRFDALALPEPGSWSSIQPEWRSGSPDVGADGLGDGSPYLQRDNGARFQHQTPPDVFDARGLPCLIRLSPPRTSSAVFGTLFERRDPWKTVGQILGVEPSSDQDNGVEEIESEPEISSLCAAKGSNMEGSAGHVGIQSSRAHSSEWSRSMLEQGTQNGSDFDHDEGESSAESNIGAIDDQEFEPLNSDSDFELMAHELVVDAHTPDPVCNSSHFSQEKAEQPKIDDGVNAGVRGPVRESDEDGRSWTGKGQDVRHSGSLSSWPSVGVVEEHQFEVERSQSPSPGVEETKSPRRRTAGGRAVSPLEILSIPKLQHIDGKFLGPSLFDFGDQLEQSDEEEQSIGSL</sequence>
<comment type="caution">
    <text evidence="2">The sequence shown here is derived from an EMBL/GenBank/DDBJ whole genome shotgun (WGS) entry which is preliminary data.</text>
</comment>
<feature type="region of interest" description="Disordered" evidence="1">
    <location>
        <begin position="30"/>
        <end position="77"/>
    </location>
</feature>
<protein>
    <submittedName>
        <fullName evidence="2">Uncharacterized protein</fullName>
    </submittedName>
</protein>
<dbReference type="OrthoDB" id="3260134at2759"/>
<feature type="region of interest" description="Disordered" evidence="1">
    <location>
        <begin position="118"/>
        <end position="137"/>
    </location>
</feature>
<feature type="compositionally biased region" description="Basic and acidic residues" evidence="1">
    <location>
        <begin position="237"/>
        <end position="248"/>
    </location>
</feature>
<feature type="compositionally biased region" description="Low complexity" evidence="1">
    <location>
        <begin position="160"/>
        <end position="171"/>
    </location>
</feature>
<feature type="compositionally biased region" description="Polar residues" evidence="1">
    <location>
        <begin position="172"/>
        <end position="181"/>
    </location>
</feature>
<proteinExistence type="predicted"/>
<dbReference type="InParanoid" id="A8NUZ8"/>
<evidence type="ECO:0000313" key="3">
    <source>
        <dbReference type="Proteomes" id="UP000001861"/>
    </source>
</evidence>
<evidence type="ECO:0000256" key="1">
    <source>
        <dbReference type="SAM" id="MobiDB-lite"/>
    </source>
</evidence>
<evidence type="ECO:0000313" key="2">
    <source>
        <dbReference type="EMBL" id="EAU85280.1"/>
    </source>
</evidence>
<feature type="compositionally biased region" description="Basic and acidic residues" evidence="1">
    <location>
        <begin position="290"/>
        <end position="299"/>
    </location>
</feature>
<feature type="compositionally biased region" description="Acidic residues" evidence="1">
    <location>
        <begin position="127"/>
        <end position="136"/>
    </location>
</feature>
<name>A8NUZ8_COPC7</name>
<keyword evidence="3" id="KW-1185">Reference proteome</keyword>
<dbReference type="RefSeq" id="XP_001836572.1">
    <property type="nucleotide sequence ID" value="XM_001836520.1"/>
</dbReference>
<gene>
    <name evidence="2" type="ORF">CC1G_10066</name>
</gene>
<dbReference type="Proteomes" id="UP000001861">
    <property type="component" value="Unassembled WGS sequence"/>
</dbReference>
<feature type="region of interest" description="Disordered" evidence="1">
    <location>
        <begin position="226"/>
        <end position="325"/>
    </location>
</feature>
<feature type="compositionally biased region" description="Basic and acidic residues" evidence="1">
    <location>
        <begin position="257"/>
        <end position="266"/>
    </location>
</feature>
<feature type="region of interest" description="Disordered" evidence="1">
    <location>
        <begin position="147"/>
        <end position="205"/>
    </location>
</feature>
<reference evidence="2 3" key="1">
    <citation type="journal article" date="2010" name="Proc. Natl. Acad. Sci. U.S.A.">
        <title>Insights into evolution of multicellular fungi from the assembled chromosomes of the mushroom Coprinopsis cinerea (Coprinus cinereus).</title>
        <authorList>
            <person name="Stajich J.E."/>
            <person name="Wilke S.K."/>
            <person name="Ahren D."/>
            <person name="Au C.H."/>
            <person name="Birren B.W."/>
            <person name="Borodovsky M."/>
            <person name="Burns C."/>
            <person name="Canback B."/>
            <person name="Casselton L.A."/>
            <person name="Cheng C.K."/>
            <person name="Deng J."/>
            <person name="Dietrich F.S."/>
            <person name="Fargo D.C."/>
            <person name="Farman M.L."/>
            <person name="Gathman A.C."/>
            <person name="Goldberg J."/>
            <person name="Guigo R."/>
            <person name="Hoegger P.J."/>
            <person name="Hooker J.B."/>
            <person name="Huggins A."/>
            <person name="James T.Y."/>
            <person name="Kamada T."/>
            <person name="Kilaru S."/>
            <person name="Kodira C."/>
            <person name="Kues U."/>
            <person name="Kupfer D."/>
            <person name="Kwan H.S."/>
            <person name="Lomsadze A."/>
            <person name="Li W."/>
            <person name="Lilly W.W."/>
            <person name="Ma L.J."/>
            <person name="Mackey A.J."/>
            <person name="Manning G."/>
            <person name="Martin F."/>
            <person name="Muraguchi H."/>
            <person name="Natvig D.O."/>
            <person name="Palmerini H."/>
            <person name="Ramesh M.A."/>
            <person name="Rehmeyer C.J."/>
            <person name="Roe B.A."/>
            <person name="Shenoy N."/>
            <person name="Stanke M."/>
            <person name="Ter-Hovhannisyan V."/>
            <person name="Tunlid A."/>
            <person name="Velagapudi R."/>
            <person name="Vision T.J."/>
            <person name="Zeng Q."/>
            <person name="Zolan M.E."/>
            <person name="Pukkila P.J."/>
        </authorList>
    </citation>
    <scope>NUCLEOTIDE SEQUENCE [LARGE SCALE GENOMIC DNA]</scope>
    <source>
        <strain evidence="3">Okayama-7 / 130 / ATCC MYA-4618 / FGSC 9003</strain>
    </source>
</reference>
<dbReference type="GeneID" id="6013118"/>
<dbReference type="KEGG" id="cci:CC1G_10066"/>
<dbReference type="OMA" id="FELMAHE"/>
<dbReference type="AlphaFoldDB" id="A8NUZ8"/>